<accession>K9ZCC7</accession>
<dbReference type="OrthoDB" id="9782160at2"/>
<dbReference type="EC" id="1.14.13.9" evidence="8"/>
<comment type="cofactor">
    <cofactor evidence="1">
        <name>FAD</name>
        <dbReference type="ChEBI" id="CHEBI:57692"/>
    </cofactor>
</comment>
<dbReference type="KEGG" id="acy:Anacy_0435"/>
<reference evidence="9" key="1">
    <citation type="journal article" date="2013" name="Proc. Natl. Acad. Sci. U.S.A.">
        <title>Improving the coverage of the cyanobacterial phylum using diversity-driven genome sequencing.</title>
        <authorList>
            <person name="Shih P.M."/>
            <person name="Wu D."/>
            <person name="Latifi A."/>
            <person name="Axen S.D."/>
            <person name="Fewer D.P."/>
            <person name="Talla E."/>
            <person name="Calteau A."/>
            <person name="Cai F."/>
            <person name="Tandeau de Marsac N."/>
            <person name="Rippka R."/>
            <person name="Herdman M."/>
            <person name="Sivonen K."/>
            <person name="Coursin T."/>
            <person name="Laurent T."/>
            <person name="Goodwin L."/>
            <person name="Nolan M."/>
            <person name="Davenport K.W."/>
            <person name="Han C.S."/>
            <person name="Rubin E.M."/>
            <person name="Eisen J.A."/>
            <person name="Woyke T."/>
            <person name="Gugger M."/>
            <person name="Kerfeld C.A."/>
        </authorList>
    </citation>
    <scope>NUCLEOTIDE SEQUENCE [LARGE SCALE GENOMIC DNA]</scope>
    <source>
        <strain evidence="9">ATCC 27899 / PCC 7122</strain>
    </source>
</reference>
<dbReference type="RefSeq" id="WP_015212690.1">
    <property type="nucleotide sequence ID" value="NC_019771.1"/>
</dbReference>
<dbReference type="STRING" id="272123.Anacy_0435"/>
<dbReference type="Pfam" id="PF01494">
    <property type="entry name" value="FAD_binding_3"/>
    <property type="match status" value="1"/>
</dbReference>
<sequence length="441" mass="49823">MAKKVVIIGAGPSGILLAHYLLRRDEKYQIEIYERRSDPRTVNFSKIRTFPISLSERGTNALLQIPGLEEAVKAVSVEMTGTILHGKKGKTQVTSRKKPLVTLDRTNLANVLLEKLLENHDSTRLNIHFNCQCIQVDFAAKKVNLQKLKPETSAEEIESEFTIDYDLLIGADGAHSVVREHLINTEVFECQQNYVPNAYKSIFLPNPDQIPGIDLQKDKIHTWRLSNGVAMLMLHQPDATMSGVIHFPYAKNPIAELTDTEEVTKFFKENSPEIGQIIPEYEAEAFSQRPISRVLTVSCNRYHYGDSVLLIGDAAHAVSPSIGQGCNSALEDVVVLNKLLDEYADNLALTLENYSIIRQPDAFALRELSDYCFPSSKKLFTEFIIRNSLGKILHQIFPKTFFPPLFDAVFAADISYREILHKNQNWISKVKKSNDQFFANQ</sequence>
<dbReference type="PANTHER" id="PTHR46028">
    <property type="entry name" value="KYNURENINE 3-MONOOXYGENASE"/>
    <property type="match status" value="1"/>
</dbReference>
<evidence type="ECO:0000256" key="5">
    <source>
        <dbReference type="ARBA" id="ARBA00023002"/>
    </source>
</evidence>
<evidence type="ECO:0000259" key="7">
    <source>
        <dbReference type="Pfam" id="PF01494"/>
    </source>
</evidence>
<dbReference type="PRINTS" id="PR00420">
    <property type="entry name" value="RNGMNOXGNASE"/>
</dbReference>
<keyword evidence="3" id="KW-0274">FAD</keyword>
<name>K9ZCC7_ANACC</name>
<organism evidence="8 9">
    <name type="scientific">Anabaena cylindrica (strain ATCC 27899 / PCC 7122)</name>
    <dbReference type="NCBI Taxonomy" id="272123"/>
    <lineage>
        <taxon>Bacteria</taxon>
        <taxon>Bacillati</taxon>
        <taxon>Cyanobacteriota</taxon>
        <taxon>Cyanophyceae</taxon>
        <taxon>Nostocales</taxon>
        <taxon>Nostocaceae</taxon>
        <taxon>Anabaena</taxon>
    </lineage>
</organism>
<feature type="domain" description="FAD-binding" evidence="7">
    <location>
        <begin position="4"/>
        <end position="359"/>
    </location>
</feature>
<evidence type="ECO:0000256" key="3">
    <source>
        <dbReference type="ARBA" id="ARBA00022827"/>
    </source>
</evidence>
<dbReference type="HOGENOM" id="CLU_023210_0_1_3"/>
<dbReference type="eggNOG" id="COG0654">
    <property type="taxonomic scope" value="Bacteria"/>
</dbReference>
<keyword evidence="9" id="KW-1185">Reference proteome</keyword>
<dbReference type="Gene3D" id="3.50.50.60">
    <property type="entry name" value="FAD/NAD(P)-binding domain"/>
    <property type="match status" value="1"/>
</dbReference>
<dbReference type="GO" id="GO:0070189">
    <property type="term" value="P:kynurenine metabolic process"/>
    <property type="evidence" value="ECO:0007669"/>
    <property type="project" value="TreeGrafter"/>
</dbReference>
<evidence type="ECO:0000256" key="1">
    <source>
        <dbReference type="ARBA" id="ARBA00001974"/>
    </source>
</evidence>
<keyword evidence="2" id="KW-0285">Flavoprotein</keyword>
<dbReference type="PANTHER" id="PTHR46028:SF2">
    <property type="entry name" value="KYNURENINE 3-MONOOXYGENASE"/>
    <property type="match status" value="1"/>
</dbReference>
<keyword evidence="6" id="KW-0503">Monooxygenase</keyword>
<dbReference type="PATRIC" id="fig|272123.3.peg.472"/>
<evidence type="ECO:0000256" key="4">
    <source>
        <dbReference type="ARBA" id="ARBA00022857"/>
    </source>
</evidence>
<dbReference type="SUPFAM" id="SSF51905">
    <property type="entry name" value="FAD/NAD(P)-binding domain"/>
    <property type="match status" value="1"/>
</dbReference>
<dbReference type="GO" id="GO:0071949">
    <property type="term" value="F:FAD binding"/>
    <property type="evidence" value="ECO:0007669"/>
    <property type="project" value="InterPro"/>
</dbReference>
<proteinExistence type="predicted"/>
<dbReference type="AlphaFoldDB" id="K9ZCC7"/>
<gene>
    <name evidence="8" type="ordered locus">Anacy_0435</name>
</gene>
<dbReference type="GO" id="GO:0004502">
    <property type="term" value="F:kynurenine 3-monooxygenase activity"/>
    <property type="evidence" value="ECO:0007669"/>
    <property type="project" value="UniProtKB-EC"/>
</dbReference>
<dbReference type="EMBL" id="CP003659">
    <property type="protein sequence ID" value="AFZ56035.1"/>
    <property type="molecule type" value="Genomic_DNA"/>
</dbReference>
<keyword evidence="5 8" id="KW-0560">Oxidoreductase</keyword>
<protein>
    <submittedName>
        <fullName evidence="8">Kynurenine 3-monooxygenase</fullName>
        <ecNumber evidence="8">1.14.13.9</ecNumber>
    </submittedName>
</protein>
<dbReference type="InterPro" id="IPR002938">
    <property type="entry name" value="FAD-bd"/>
</dbReference>
<keyword evidence="4" id="KW-0521">NADP</keyword>
<evidence type="ECO:0000256" key="2">
    <source>
        <dbReference type="ARBA" id="ARBA00022630"/>
    </source>
</evidence>
<evidence type="ECO:0000256" key="6">
    <source>
        <dbReference type="ARBA" id="ARBA00023033"/>
    </source>
</evidence>
<dbReference type="Proteomes" id="UP000010474">
    <property type="component" value="Chromosome"/>
</dbReference>
<evidence type="ECO:0000313" key="9">
    <source>
        <dbReference type="Proteomes" id="UP000010474"/>
    </source>
</evidence>
<evidence type="ECO:0000313" key="8">
    <source>
        <dbReference type="EMBL" id="AFZ56035.1"/>
    </source>
</evidence>
<dbReference type="InterPro" id="IPR036188">
    <property type="entry name" value="FAD/NAD-bd_sf"/>
</dbReference>